<comment type="caution">
    <text evidence="6">The sequence shown here is derived from an EMBL/GenBank/DDBJ whole genome shotgun (WGS) entry which is preliminary data.</text>
</comment>
<dbReference type="GO" id="GO:0006689">
    <property type="term" value="P:ganglioside catabolic process"/>
    <property type="evidence" value="ECO:0007669"/>
    <property type="project" value="TreeGrafter"/>
</dbReference>
<dbReference type="PROSITE" id="PS51257">
    <property type="entry name" value="PROKAR_LIPOPROTEIN"/>
    <property type="match status" value="1"/>
</dbReference>
<keyword evidence="7" id="KW-1185">Reference proteome</keyword>
<dbReference type="AlphaFoldDB" id="A0A512RKJ2"/>
<sequence>MIKKILVPFAGMLLLMAGCAGPKHTASTPPLEQTVPVFEPIAGEYHSMRIPALVTTQKGTLLAFCEGRVKNASDWGDINLLTRRSTDGGRTWSPIKVLSTVGLNGNPTPIVGSDGTIHLIFQKNYAEGFYMQSKDDGQTWSTPENITAAYNKFKPEYPWLVLAPGPGHAIQLKSGRLVVPVWLAASEKPRAHHPSAIATIYSDDNGKTWDRGAIIANNSSEFRNPSETVAAQLGDGRVMVNIRHTTPVRRRGISFSEDGISNWTKPVFDTALFEPICMAGLLRTSAHGKPVMVFTNPDSYHLPKHPRKNLTAKFSYDDGRTWTHKQVLDTSGTAYSDLAPGPGNTVYCLYESNIIGKPYRIVLKQITVPKK</sequence>
<dbReference type="Gene3D" id="2.120.10.10">
    <property type="match status" value="1"/>
</dbReference>
<dbReference type="Proteomes" id="UP000321436">
    <property type="component" value="Unassembled WGS sequence"/>
</dbReference>
<dbReference type="InterPro" id="IPR036278">
    <property type="entry name" value="Sialidase_sf"/>
</dbReference>
<protein>
    <recommendedName>
        <fullName evidence="3">exo-alpha-sialidase</fullName>
        <ecNumber evidence="3">3.2.1.18</ecNumber>
    </recommendedName>
</protein>
<dbReference type="GO" id="GO:0004308">
    <property type="term" value="F:exo-alpha-sialidase activity"/>
    <property type="evidence" value="ECO:0007669"/>
    <property type="project" value="UniProtKB-EC"/>
</dbReference>
<dbReference type="GO" id="GO:0009313">
    <property type="term" value="P:oligosaccharide catabolic process"/>
    <property type="evidence" value="ECO:0007669"/>
    <property type="project" value="TreeGrafter"/>
</dbReference>
<evidence type="ECO:0000259" key="5">
    <source>
        <dbReference type="Pfam" id="PF13088"/>
    </source>
</evidence>
<dbReference type="InterPro" id="IPR011040">
    <property type="entry name" value="Sialidase"/>
</dbReference>
<dbReference type="SUPFAM" id="SSF50939">
    <property type="entry name" value="Sialidases"/>
    <property type="match status" value="1"/>
</dbReference>
<dbReference type="RefSeq" id="WP_146861839.1">
    <property type="nucleotide sequence ID" value="NZ_BKAU01000002.1"/>
</dbReference>
<dbReference type="PANTHER" id="PTHR10628:SF30">
    <property type="entry name" value="EXO-ALPHA-SIALIDASE"/>
    <property type="match status" value="1"/>
</dbReference>
<feature type="chain" id="PRO_5022012546" description="exo-alpha-sialidase" evidence="4">
    <location>
        <begin position="21"/>
        <end position="371"/>
    </location>
</feature>
<comment type="similarity">
    <text evidence="2">Belongs to the glycosyl hydrolase 33 family.</text>
</comment>
<comment type="catalytic activity">
    <reaction evidence="1">
        <text>Hydrolysis of alpha-(2-&gt;3)-, alpha-(2-&gt;6)-, alpha-(2-&gt;8)- glycosidic linkages of terminal sialic acid residues in oligosaccharides, glycoproteins, glycolipids, colominic acid and synthetic substrates.</text>
        <dbReference type="EC" id="3.2.1.18"/>
    </reaction>
</comment>
<accession>A0A512RKJ2</accession>
<evidence type="ECO:0000256" key="3">
    <source>
        <dbReference type="ARBA" id="ARBA00012733"/>
    </source>
</evidence>
<dbReference type="CDD" id="cd15482">
    <property type="entry name" value="Sialidase_non-viral"/>
    <property type="match status" value="1"/>
</dbReference>
<dbReference type="InterPro" id="IPR026856">
    <property type="entry name" value="Sialidase_fam"/>
</dbReference>
<keyword evidence="4" id="KW-0732">Signal</keyword>
<feature type="domain" description="Sialidase" evidence="5">
    <location>
        <begin position="105"/>
        <end position="341"/>
    </location>
</feature>
<dbReference type="EC" id="3.2.1.18" evidence="3"/>
<evidence type="ECO:0000313" key="6">
    <source>
        <dbReference type="EMBL" id="GEP96208.1"/>
    </source>
</evidence>
<proteinExistence type="inferred from homology"/>
<dbReference type="GO" id="GO:0016020">
    <property type="term" value="C:membrane"/>
    <property type="evidence" value="ECO:0007669"/>
    <property type="project" value="TreeGrafter"/>
</dbReference>
<reference evidence="6 7" key="1">
    <citation type="submission" date="2019-07" db="EMBL/GenBank/DDBJ databases">
        <title>Whole genome shotgun sequence of Chitinophaga cymbidii NBRC 109752.</title>
        <authorList>
            <person name="Hosoyama A."/>
            <person name="Uohara A."/>
            <person name="Ohji S."/>
            <person name="Ichikawa N."/>
        </authorList>
    </citation>
    <scope>NUCLEOTIDE SEQUENCE [LARGE SCALE GENOMIC DNA]</scope>
    <source>
        <strain evidence="6 7">NBRC 109752</strain>
    </source>
</reference>
<evidence type="ECO:0000256" key="1">
    <source>
        <dbReference type="ARBA" id="ARBA00000427"/>
    </source>
</evidence>
<dbReference type="Pfam" id="PF13088">
    <property type="entry name" value="BNR_2"/>
    <property type="match status" value="1"/>
</dbReference>
<dbReference type="EMBL" id="BKAU01000002">
    <property type="protein sequence ID" value="GEP96208.1"/>
    <property type="molecule type" value="Genomic_DNA"/>
</dbReference>
<dbReference type="GO" id="GO:0005737">
    <property type="term" value="C:cytoplasm"/>
    <property type="evidence" value="ECO:0007669"/>
    <property type="project" value="TreeGrafter"/>
</dbReference>
<dbReference type="OrthoDB" id="7294637at2"/>
<name>A0A512RKJ2_9BACT</name>
<evidence type="ECO:0000256" key="4">
    <source>
        <dbReference type="SAM" id="SignalP"/>
    </source>
</evidence>
<dbReference type="PANTHER" id="PTHR10628">
    <property type="entry name" value="SIALIDASE"/>
    <property type="match status" value="1"/>
</dbReference>
<dbReference type="Pfam" id="PF02012">
    <property type="entry name" value="BNR"/>
    <property type="match status" value="1"/>
</dbReference>
<evidence type="ECO:0000256" key="2">
    <source>
        <dbReference type="ARBA" id="ARBA00009348"/>
    </source>
</evidence>
<organism evidence="6 7">
    <name type="scientific">Chitinophaga cymbidii</name>
    <dbReference type="NCBI Taxonomy" id="1096750"/>
    <lineage>
        <taxon>Bacteria</taxon>
        <taxon>Pseudomonadati</taxon>
        <taxon>Bacteroidota</taxon>
        <taxon>Chitinophagia</taxon>
        <taxon>Chitinophagales</taxon>
        <taxon>Chitinophagaceae</taxon>
        <taxon>Chitinophaga</taxon>
    </lineage>
</organism>
<feature type="signal peptide" evidence="4">
    <location>
        <begin position="1"/>
        <end position="20"/>
    </location>
</feature>
<evidence type="ECO:0000313" key="7">
    <source>
        <dbReference type="Proteomes" id="UP000321436"/>
    </source>
</evidence>
<gene>
    <name evidence="6" type="ORF">CCY01nite_24680</name>
</gene>
<dbReference type="InterPro" id="IPR002860">
    <property type="entry name" value="BNR_rpt"/>
</dbReference>